<gene>
    <name evidence="1" type="ordered locus">WEN_02320</name>
</gene>
<dbReference type="Proteomes" id="UP000009005">
    <property type="component" value="Chromosome"/>
</dbReference>
<reference evidence="1 2" key="1">
    <citation type="journal article" date="2012" name="J. Bacteriol.">
        <title>Complete genome sequence of Mycoplasma wenyonii strain Massachusetts.</title>
        <authorList>
            <person name="Dos Santos A.P."/>
            <person name="Guimaraes A.M."/>
            <person name="do Nascimento N.C."/>
            <person name="Sanmiguel P.J."/>
            <person name="Messick J.B."/>
        </authorList>
    </citation>
    <scope>NUCLEOTIDE SEQUENCE [LARGE SCALE GENOMIC DNA]</scope>
    <source>
        <strain evidence="1 2">Massachusetts</strain>
    </source>
</reference>
<protein>
    <submittedName>
        <fullName evidence="1">Uncharacterized protein</fullName>
    </submittedName>
</protein>
<accession>I6YBB0</accession>
<evidence type="ECO:0000313" key="1">
    <source>
        <dbReference type="EMBL" id="AFN65251.1"/>
    </source>
</evidence>
<evidence type="ECO:0000313" key="2">
    <source>
        <dbReference type="Proteomes" id="UP000009005"/>
    </source>
</evidence>
<organism evidence="1 2">
    <name type="scientific">Mycoplasma wenyonii (strain Massachusetts)</name>
    <name type="common">Eperythrozoon wenyonii</name>
    <dbReference type="NCBI Taxonomy" id="1197325"/>
    <lineage>
        <taxon>Bacteria</taxon>
        <taxon>Bacillati</taxon>
        <taxon>Mycoplasmatota</taxon>
        <taxon>Mollicutes</taxon>
        <taxon>Mycoplasmataceae</taxon>
        <taxon>Mycoplasma</taxon>
    </lineage>
</organism>
<dbReference type="RefSeq" id="WP_014849961.1">
    <property type="nucleotide sequence ID" value="NC_018149.1"/>
</dbReference>
<dbReference type="STRING" id="1197325.WEN_02320"/>
<dbReference type="HOGENOM" id="CLU_1545970_0_0_14"/>
<proteinExistence type="predicted"/>
<dbReference type="AlphaFoldDB" id="I6YBB0"/>
<keyword evidence="2" id="KW-1185">Reference proteome</keyword>
<name>I6YBB0_MYCWM</name>
<dbReference type="EMBL" id="CP003703">
    <property type="protein sequence ID" value="AFN65251.1"/>
    <property type="molecule type" value="Genomic_DNA"/>
</dbReference>
<sequence length="172" mass="18792">MVIQSLVAKVAIATLATGIVGSSIAVPVVLTSGTTGTQAETKQNEPNLNECFVIPTEDNQQQNKLLMCEVDGTERTGLDEQNYWYREGNDAGTKNTKVTKISKKGERLEITLEGDPSHSLVTLKVAGEGWTKIQDTDDLDGVCTLTKDPEIKWQCFASDGMEDIKLAKFLKQ</sequence>
<dbReference type="PATRIC" id="fig|1197325.3.peg.498"/>
<dbReference type="KEGG" id="mwe:WEN_02320"/>